<dbReference type="Proteomes" id="UP000191039">
    <property type="component" value="Unassembled WGS sequence"/>
</dbReference>
<gene>
    <name evidence="6" type="ORF">BV510_09640</name>
    <name evidence="7" type="ORF">CRI78_21150</name>
</gene>
<evidence type="ECO:0000313" key="8">
    <source>
        <dbReference type="Proteomes" id="UP000191039"/>
    </source>
</evidence>
<dbReference type="InterPro" id="IPR036873">
    <property type="entry name" value="Rhodanese-like_dom_sf"/>
</dbReference>
<evidence type="ECO:0000313" key="7">
    <source>
        <dbReference type="EMBL" id="PEG52543.1"/>
    </source>
</evidence>
<evidence type="ECO:0000256" key="2">
    <source>
        <dbReference type="ARBA" id="ARBA00047549"/>
    </source>
</evidence>
<keyword evidence="1" id="KW-0677">Repeat</keyword>
<feature type="domain" description="Rhodanese" evidence="5">
    <location>
        <begin position="160"/>
        <end position="281"/>
    </location>
</feature>
<protein>
    <recommendedName>
        <fullName evidence="3">Sulfurtransferase</fullName>
    </recommendedName>
</protein>
<dbReference type="STRING" id="1801.BRW64_07290"/>
<dbReference type="SUPFAM" id="SSF52821">
    <property type="entry name" value="Rhodanese/Cell cycle control phosphatase"/>
    <property type="match status" value="2"/>
</dbReference>
<accession>A0A1Q4HHL5</accession>
<reference evidence="6 8" key="1">
    <citation type="submission" date="2016-09" db="EMBL/GenBank/DDBJ databases">
        <title>genome sequences of unsequenced Mycobacteria.</title>
        <authorList>
            <person name="Greninger A.L."/>
            <person name="Jerome K.R."/>
            <person name="Mcnair B."/>
            <person name="Wallis C."/>
            <person name="Fang F."/>
        </authorList>
    </citation>
    <scope>NUCLEOTIDE SEQUENCE [LARGE SCALE GENOMIC DNA]</scope>
    <source>
        <strain evidence="6 8">BM1</strain>
    </source>
</reference>
<evidence type="ECO:0000259" key="5">
    <source>
        <dbReference type="PROSITE" id="PS50206"/>
    </source>
</evidence>
<dbReference type="InterPro" id="IPR051126">
    <property type="entry name" value="Thiosulfate_sulfurtransferase"/>
</dbReference>
<dbReference type="Gene3D" id="3.40.250.10">
    <property type="entry name" value="Rhodanese-like domain"/>
    <property type="match status" value="2"/>
</dbReference>
<dbReference type="OrthoDB" id="9770030at2"/>
<sequence length="282" mass="30828">MTLITRSVVSPEELLGALDDPDLAIIEVHATRPGSAVIPGARPVFWKDLAWHPLDRELASGELLSARLFELGAGTGSRIVLAGEPTQFAAYLLWTLRVRGFTDIGYLDGGLETWRALGAPTAADTPVTRTAPTEPLPVPDPTPAHEQLRIGRDDVRALLDDDSVVLLDYRTPQEYAGERVSGPTAPIDHGAERHGRIPGAKPLFFRELLDESGRLKPADQLRELVDGSIAGDPRLIVNYCRLSHRSTLGWIALSEVLGYDNVRVYDGSWTEWGSIVGFPIEK</sequence>
<dbReference type="PROSITE" id="PS50206">
    <property type="entry name" value="RHODANESE_3"/>
    <property type="match status" value="2"/>
</dbReference>
<dbReference type="RefSeq" id="WP_073855527.1">
    <property type="nucleotide sequence ID" value="NZ_BAAATC010000015.1"/>
</dbReference>
<dbReference type="SMART" id="SM00450">
    <property type="entry name" value="RHOD"/>
    <property type="match status" value="2"/>
</dbReference>
<reference evidence="7 9" key="2">
    <citation type="submission" date="2017-10" db="EMBL/GenBank/DDBJ databases">
        <title>The new phylogeny of genus Mycobacterium.</title>
        <authorList>
            <person name="Tortoli E."/>
            <person name="Trovato A."/>
            <person name="Cirillo D.M."/>
        </authorList>
    </citation>
    <scope>NUCLEOTIDE SEQUENCE [LARGE SCALE GENOMIC DNA]</scope>
    <source>
        <strain evidence="7 9">IP141170001</strain>
    </source>
</reference>
<evidence type="ECO:0000256" key="4">
    <source>
        <dbReference type="SAM" id="MobiDB-lite"/>
    </source>
</evidence>
<evidence type="ECO:0000256" key="3">
    <source>
        <dbReference type="RuleBase" id="RU000507"/>
    </source>
</evidence>
<comment type="caution">
    <text evidence="7">The sequence shown here is derived from an EMBL/GenBank/DDBJ whole genome shotgun (WGS) entry which is preliminary data.</text>
</comment>
<dbReference type="GO" id="GO:0004792">
    <property type="term" value="F:thiosulfate-cyanide sulfurtransferase activity"/>
    <property type="evidence" value="ECO:0007669"/>
    <property type="project" value="UniProtKB-EC"/>
</dbReference>
<dbReference type="EMBL" id="PDCR01000030">
    <property type="protein sequence ID" value="PEG52543.1"/>
    <property type="molecule type" value="Genomic_DNA"/>
</dbReference>
<evidence type="ECO:0000256" key="1">
    <source>
        <dbReference type="ARBA" id="ARBA00022737"/>
    </source>
</evidence>
<dbReference type="InterPro" id="IPR001763">
    <property type="entry name" value="Rhodanese-like_dom"/>
</dbReference>
<name>A0A1Q4HHL5_9MYCO</name>
<dbReference type="Pfam" id="PF00581">
    <property type="entry name" value="Rhodanese"/>
    <property type="match status" value="1"/>
</dbReference>
<dbReference type="Proteomes" id="UP000220340">
    <property type="component" value="Unassembled WGS sequence"/>
</dbReference>
<keyword evidence="9" id="KW-1185">Reference proteome</keyword>
<comment type="catalytic activity">
    <reaction evidence="2">
        <text>thiosulfate + hydrogen cyanide = thiocyanate + sulfite + 2 H(+)</text>
        <dbReference type="Rhea" id="RHEA:16881"/>
        <dbReference type="ChEBI" id="CHEBI:15378"/>
        <dbReference type="ChEBI" id="CHEBI:17359"/>
        <dbReference type="ChEBI" id="CHEBI:18022"/>
        <dbReference type="ChEBI" id="CHEBI:18407"/>
        <dbReference type="ChEBI" id="CHEBI:33542"/>
        <dbReference type="EC" id="2.8.1.1"/>
    </reaction>
</comment>
<dbReference type="EMBL" id="MIJD01000078">
    <property type="protein sequence ID" value="OPE54548.1"/>
    <property type="molecule type" value="Genomic_DNA"/>
</dbReference>
<keyword evidence="3 7" id="KW-0808">Transferase</keyword>
<dbReference type="PROSITE" id="PS00683">
    <property type="entry name" value="RHODANESE_2"/>
    <property type="match status" value="1"/>
</dbReference>
<evidence type="ECO:0000313" key="6">
    <source>
        <dbReference type="EMBL" id="OPE54548.1"/>
    </source>
</evidence>
<dbReference type="PANTHER" id="PTHR43855">
    <property type="entry name" value="THIOSULFATE SULFURTRANSFERASE"/>
    <property type="match status" value="1"/>
</dbReference>
<proteinExistence type="predicted"/>
<dbReference type="AlphaFoldDB" id="A0A1Q4HHL5"/>
<dbReference type="PANTHER" id="PTHR43855:SF1">
    <property type="entry name" value="THIOSULFATE SULFURTRANSFERASE"/>
    <property type="match status" value="1"/>
</dbReference>
<dbReference type="InterPro" id="IPR001307">
    <property type="entry name" value="Thiosulphate_STrfase_CS"/>
</dbReference>
<organism evidence="7 9">
    <name type="scientific">Mycolicibacterium diernhoferi</name>
    <dbReference type="NCBI Taxonomy" id="1801"/>
    <lineage>
        <taxon>Bacteria</taxon>
        <taxon>Bacillati</taxon>
        <taxon>Actinomycetota</taxon>
        <taxon>Actinomycetes</taxon>
        <taxon>Mycobacteriales</taxon>
        <taxon>Mycobacteriaceae</taxon>
        <taxon>Mycolicibacterium</taxon>
    </lineage>
</organism>
<evidence type="ECO:0000313" key="9">
    <source>
        <dbReference type="Proteomes" id="UP000220340"/>
    </source>
</evidence>
<feature type="domain" description="Rhodanese" evidence="5">
    <location>
        <begin position="38"/>
        <end position="123"/>
    </location>
</feature>
<dbReference type="CDD" id="cd01449">
    <property type="entry name" value="TST_Repeat_2"/>
    <property type="match status" value="1"/>
</dbReference>
<feature type="region of interest" description="Disordered" evidence="4">
    <location>
        <begin position="122"/>
        <end position="145"/>
    </location>
</feature>